<dbReference type="Gene3D" id="2.60.40.150">
    <property type="entry name" value="C2 domain"/>
    <property type="match status" value="1"/>
</dbReference>
<reference evidence="3" key="1">
    <citation type="journal article" date="2014" name="Proc. Natl. Acad. Sci. U.S.A.">
        <title>Extensive sampling of basidiomycete genomes demonstrates inadequacy of the white-rot/brown-rot paradigm for wood decay fungi.</title>
        <authorList>
            <person name="Riley R."/>
            <person name="Salamov A.A."/>
            <person name="Brown D.W."/>
            <person name="Nagy L.G."/>
            <person name="Floudas D."/>
            <person name="Held B.W."/>
            <person name="Levasseur A."/>
            <person name="Lombard V."/>
            <person name="Morin E."/>
            <person name="Otillar R."/>
            <person name="Lindquist E.A."/>
            <person name="Sun H."/>
            <person name="LaButti K.M."/>
            <person name="Schmutz J."/>
            <person name="Jabbour D."/>
            <person name="Luo H."/>
            <person name="Baker S.E."/>
            <person name="Pisabarro A.G."/>
            <person name="Walton J.D."/>
            <person name="Blanchette R.A."/>
            <person name="Henrissat B."/>
            <person name="Martin F."/>
            <person name="Cullen D."/>
            <person name="Hibbett D.S."/>
            <person name="Grigoriev I.V."/>
        </authorList>
    </citation>
    <scope>NUCLEOTIDE SEQUENCE [LARGE SCALE GENOMIC DNA]</scope>
    <source>
        <strain evidence="3">FD-172 SS1</strain>
    </source>
</reference>
<evidence type="ECO:0000313" key="2">
    <source>
        <dbReference type="EMBL" id="KDQ15293.1"/>
    </source>
</evidence>
<evidence type="ECO:0000259" key="1">
    <source>
        <dbReference type="PROSITE" id="PS50004"/>
    </source>
</evidence>
<gene>
    <name evidence="2" type="ORF">BOTBODRAFT_297584</name>
</gene>
<dbReference type="Proteomes" id="UP000027195">
    <property type="component" value="Unassembled WGS sequence"/>
</dbReference>
<feature type="domain" description="C2" evidence="1">
    <location>
        <begin position="3"/>
        <end position="111"/>
    </location>
</feature>
<dbReference type="InParanoid" id="A0A067MHQ2"/>
<proteinExistence type="predicted"/>
<dbReference type="InterPro" id="IPR035892">
    <property type="entry name" value="C2_domain_sf"/>
</dbReference>
<dbReference type="AlphaFoldDB" id="A0A067MHQ2"/>
<dbReference type="PROSITE" id="PS50004">
    <property type="entry name" value="C2"/>
    <property type="match status" value="1"/>
</dbReference>
<dbReference type="Pfam" id="PF00168">
    <property type="entry name" value="C2"/>
    <property type="match status" value="1"/>
</dbReference>
<dbReference type="STRING" id="930990.A0A067MHQ2"/>
<protein>
    <recommendedName>
        <fullName evidence="1">C2 domain-containing protein</fullName>
    </recommendedName>
</protein>
<evidence type="ECO:0000313" key="3">
    <source>
        <dbReference type="Proteomes" id="UP000027195"/>
    </source>
</evidence>
<dbReference type="HOGENOM" id="CLU_2157968_0_0_1"/>
<name>A0A067MHQ2_BOTB1</name>
<keyword evidence="3" id="KW-1185">Reference proteome</keyword>
<dbReference type="InterPro" id="IPR000008">
    <property type="entry name" value="C2_dom"/>
</dbReference>
<accession>A0A067MHQ2</accession>
<sequence>MDSTPTTQAPKEMQQPESRLLHVRITINGANGLPKKKGICQPDTFAVLYTDNESRFQTNIYKRSTNPTWNDTPHDIMVRESTVLKVEVRKKKKFREASEVVAKLASHLLSR</sequence>
<organism evidence="2 3">
    <name type="scientific">Botryobasidium botryosum (strain FD-172 SS1)</name>
    <dbReference type="NCBI Taxonomy" id="930990"/>
    <lineage>
        <taxon>Eukaryota</taxon>
        <taxon>Fungi</taxon>
        <taxon>Dikarya</taxon>
        <taxon>Basidiomycota</taxon>
        <taxon>Agaricomycotina</taxon>
        <taxon>Agaricomycetes</taxon>
        <taxon>Cantharellales</taxon>
        <taxon>Botryobasidiaceae</taxon>
        <taxon>Botryobasidium</taxon>
    </lineage>
</organism>
<dbReference type="SUPFAM" id="SSF49562">
    <property type="entry name" value="C2 domain (Calcium/lipid-binding domain, CaLB)"/>
    <property type="match status" value="1"/>
</dbReference>
<dbReference type="EMBL" id="KL198033">
    <property type="protein sequence ID" value="KDQ15293.1"/>
    <property type="molecule type" value="Genomic_DNA"/>
</dbReference>